<sequence length="78" mass="8856">MHLPARNPLSANKLLNSKWTAALPVNKEKHFIVIKVIEPDTPGAPVTEVELQAVHSQRIQTLPWRALRDASVWRQGWV</sequence>
<gene>
    <name evidence="1" type="ORF">ASR47_100996</name>
</gene>
<reference evidence="1 2" key="1">
    <citation type="submission" date="2016-04" db="EMBL/GenBank/DDBJ databases">
        <title>Draft genome sequence of Janthinobacterium psychrotolerans sp. nov., isolated from freshwater sediments in Denmark.</title>
        <authorList>
            <person name="Gong X."/>
            <person name="Skrivergaard S."/>
            <person name="Korsgaard B.S."/>
            <person name="Schreiber L."/>
            <person name="Marshall I.P."/>
            <person name="Finster K."/>
            <person name="Schramm A."/>
        </authorList>
    </citation>
    <scope>NUCLEOTIDE SEQUENCE [LARGE SCALE GENOMIC DNA]</scope>
    <source>
        <strain evidence="1 2">S3-2</strain>
    </source>
</reference>
<accession>A0A1A7C023</accession>
<dbReference type="InterPro" id="IPR012663">
    <property type="entry name" value="CHP02450_Tryp"/>
</dbReference>
<evidence type="ECO:0000313" key="2">
    <source>
        <dbReference type="Proteomes" id="UP000092713"/>
    </source>
</evidence>
<comment type="caution">
    <text evidence="1">The sequence shown here is derived from an EMBL/GenBank/DDBJ whole genome shotgun (WGS) entry which is preliminary data.</text>
</comment>
<dbReference type="Proteomes" id="UP000092713">
    <property type="component" value="Unassembled WGS sequence"/>
</dbReference>
<dbReference type="EMBL" id="LOCQ01000054">
    <property type="protein sequence ID" value="OBV39281.1"/>
    <property type="molecule type" value="Genomic_DNA"/>
</dbReference>
<dbReference type="OrthoDB" id="5592973at2"/>
<dbReference type="STRING" id="1747903.ASR47_100996"/>
<keyword evidence="2" id="KW-1185">Reference proteome</keyword>
<dbReference type="PATRIC" id="fig|1747903.4.peg.2863"/>
<name>A0A1A7C023_9BURK</name>
<evidence type="ECO:0008006" key="3">
    <source>
        <dbReference type="Google" id="ProtNLM"/>
    </source>
</evidence>
<dbReference type="AlphaFoldDB" id="A0A1A7C023"/>
<proteinExistence type="predicted"/>
<evidence type="ECO:0000313" key="1">
    <source>
        <dbReference type="EMBL" id="OBV39281.1"/>
    </source>
</evidence>
<dbReference type="Pfam" id="PF09493">
    <property type="entry name" value="DUF2389"/>
    <property type="match status" value="1"/>
</dbReference>
<organism evidence="1 2">
    <name type="scientific">Janthinobacterium psychrotolerans</name>
    <dbReference type="NCBI Taxonomy" id="1747903"/>
    <lineage>
        <taxon>Bacteria</taxon>
        <taxon>Pseudomonadati</taxon>
        <taxon>Pseudomonadota</taxon>
        <taxon>Betaproteobacteria</taxon>
        <taxon>Burkholderiales</taxon>
        <taxon>Oxalobacteraceae</taxon>
        <taxon>Janthinobacterium</taxon>
    </lineage>
</organism>
<dbReference type="RefSeq" id="WP_065308046.1">
    <property type="nucleotide sequence ID" value="NZ_LOCQ01000054.1"/>
</dbReference>
<protein>
    <recommendedName>
        <fullName evidence="3">TIGR02450 family Trp-rich protein</fullName>
    </recommendedName>
</protein>
<dbReference type="NCBIfam" id="TIGR02450">
    <property type="entry name" value="TIGR02450 family Trp-rich protein"/>
    <property type="match status" value="1"/>
</dbReference>